<dbReference type="Proteomes" id="UP000695022">
    <property type="component" value="Unplaced"/>
</dbReference>
<accession>A0ABM1DY67</accession>
<dbReference type="PROSITE" id="PS00211">
    <property type="entry name" value="ABC_TRANSPORTER_1"/>
    <property type="match status" value="1"/>
</dbReference>
<keyword evidence="4" id="KW-0677">Repeat</keyword>
<protein>
    <submittedName>
        <fullName evidence="14">Multidrug resistance-associated protein 1-like</fullName>
    </submittedName>
</protein>
<organism evidence="13 14">
    <name type="scientific">Priapulus caudatus</name>
    <name type="common">Priapulid worm</name>
    <dbReference type="NCBI Taxonomy" id="37621"/>
    <lineage>
        <taxon>Eukaryota</taxon>
        <taxon>Metazoa</taxon>
        <taxon>Ecdysozoa</taxon>
        <taxon>Scalidophora</taxon>
        <taxon>Priapulida</taxon>
        <taxon>Priapulimorpha</taxon>
        <taxon>Priapulimorphida</taxon>
        <taxon>Priapulidae</taxon>
        <taxon>Priapulus</taxon>
    </lineage>
</organism>
<feature type="transmembrane region" description="Helical" evidence="10">
    <location>
        <begin position="35"/>
        <end position="57"/>
    </location>
</feature>
<evidence type="ECO:0000259" key="12">
    <source>
        <dbReference type="PROSITE" id="PS50929"/>
    </source>
</evidence>
<dbReference type="PROSITE" id="PS50929">
    <property type="entry name" value="ABC_TM1F"/>
    <property type="match status" value="1"/>
</dbReference>
<dbReference type="Gene3D" id="1.20.1560.10">
    <property type="entry name" value="ABC transporter type 1, transmembrane domain"/>
    <property type="match status" value="2"/>
</dbReference>
<dbReference type="RefSeq" id="XP_014664888.1">
    <property type="nucleotide sequence ID" value="XM_014809402.1"/>
</dbReference>
<evidence type="ECO:0000256" key="5">
    <source>
        <dbReference type="ARBA" id="ARBA00022741"/>
    </source>
</evidence>
<keyword evidence="2" id="KW-0813">Transport</keyword>
<feature type="domain" description="ABC transporter" evidence="11">
    <location>
        <begin position="466"/>
        <end position="702"/>
    </location>
</feature>
<keyword evidence="5" id="KW-0547">Nucleotide-binding</keyword>
<comment type="subcellular location">
    <subcellularLocation>
        <location evidence="1">Vacuole membrane</location>
        <topology evidence="1">Multi-pass membrane protein</topology>
    </subcellularLocation>
</comment>
<dbReference type="Pfam" id="PF00005">
    <property type="entry name" value="ABC_tran"/>
    <property type="match status" value="1"/>
</dbReference>
<evidence type="ECO:0000256" key="8">
    <source>
        <dbReference type="ARBA" id="ARBA00023136"/>
    </source>
</evidence>
<dbReference type="InterPro" id="IPR036640">
    <property type="entry name" value="ABC1_TM_sf"/>
</dbReference>
<sequence>MASAVENALTDYCGSAFWDTQVSWNTTSPDLTPCFEWSCMLWVACGFYWLFFPLHYASSLWSRTPPLYHSWFSISRTVLALLLFVLAFVDFFYSLYVWKHDDVNLPNIYFVTPVIIAATMLLVMLNAQIDRRSGERASGLPCLFFLLLFVQAVLVLQTDIRIAVRNNGVDDKVRFSFYCIYVLLVLLQFLLCFTYDPAKATMEEIGQGEHPCGQKTSSFFSALIYGWCSRLVRKGYKRALERDDLWDLNPEDTCKRLLPEFEAKWDKEIIKVKRMKAVRRAEVESGLEQSPLYEPSIMRTIFKVYGPTLLFASLVKLVSDTIQFVSPTVLKYLIAFTSDTTQPAWRGYFYTALIFGAAVTQSLCTHVHYTKMLSVGMRIRSSLTSLIYKKSLTMSNAAKRTSTVGEIVNLMSVDAQRVMDVMYFGALICTYDMSLLEVNTYDVIVMFQHLQRQCHRVVPMTSPSEVSTYDVTLRCSPIIADNGSFGWAVEGEPTLSNINLEVKQGSLVAVVGKVASGKSSLVSALLGEMEKLIGKVNIKGTIAYAAQQAWIQNATLKQNIIFNKPYDARKYDRVIEACALKPDFEILPDGDRTEIGEKGINLSGGQKQRVSLARAVYNDTEIVIFDDPLSAVDAHVGKHIFEKVIGPHGMLKNKTRVLTTNSISFLPQFDQILVLSGGRISEVGTYRELLNNNGAFAEFLRAYLTDPDNEDAIVSDSENFNQFMNITFSVIGTLVIISISTWYFIFVAIPLGIAYYFIQKFYIATSRQLKRLESITRSPMYTHFSESVTGAGTIRAYGYVSVRGRSKDSGRAHSGPEAQGQWQGGPRAELIALSP</sequence>
<feature type="transmembrane region" description="Helical" evidence="10">
    <location>
        <begin position="78"/>
        <end position="96"/>
    </location>
</feature>
<keyword evidence="13" id="KW-1185">Reference proteome</keyword>
<evidence type="ECO:0000256" key="7">
    <source>
        <dbReference type="ARBA" id="ARBA00022989"/>
    </source>
</evidence>
<dbReference type="PANTHER" id="PTHR24223">
    <property type="entry name" value="ATP-BINDING CASSETTE SUB-FAMILY C"/>
    <property type="match status" value="1"/>
</dbReference>
<dbReference type="InterPro" id="IPR027417">
    <property type="entry name" value="P-loop_NTPase"/>
</dbReference>
<dbReference type="InterPro" id="IPR017871">
    <property type="entry name" value="ABC_transporter-like_CS"/>
</dbReference>
<dbReference type="SUPFAM" id="SSF90123">
    <property type="entry name" value="ABC transporter transmembrane region"/>
    <property type="match status" value="2"/>
</dbReference>
<dbReference type="Pfam" id="PF00664">
    <property type="entry name" value="ABC_membrane"/>
    <property type="match status" value="2"/>
</dbReference>
<dbReference type="InterPro" id="IPR011527">
    <property type="entry name" value="ABC1_TM_dom"/>
</dbReference>
<dbReference type="Gene3D" id="3.40.50.300">
    <property type="entry name" value="P-loop containing nucleotide triphosphate hydrolases"/>
    <property type="match status" value="1"/>
</dbReference>
<evidence type="ECO:0000313" key="13">
    <source>
        <dbReference type="Proteomes" id="UP000695022"/>
    </source>
</evidence>
<keyword evidence="7 10" id="KW-1133">Transmembrane helix</keyword>
<dbReference type="SMART" id="SM00382">
    <property type="entry name" value="AAA"/>
    <property type="match status" value="1"/>
</dbReference>
<evidence type="ECO:0000256" key="6">
    <source>
        <dbReference type="ARBA" id="ARBA00022840"/>
    </source>
</evidence>
<dbReference type="PROSITE" id="PS50893">
    <property type="entry name" value="ABC_TRANSPORTER_2"/>
    <property type="match status" value="1"/>
</dbReference>
<feature type="transmembrane region" description="Helical" evidence="10">
    <location>
        <begin position="175"/>
        <end position="195"/>
    </location>
</feature>
<proteinExistence type="predicted"/>
<evidence type="ECO:0000256" key="3">
    <source>
        <dbReference type="ARBA" id="ARBA00022692"/>
    </source>
</evidence>
<feature type="transmembrane region" description="Helical" evidence="10">
    <location>
        <begin position="730"/>
        <end position="758"/>
    </location>
</feature>
<feature type="region of interest" description="Disordered" evidence="9">
    <location>
        <begin position="807"/>
        <end position="827"/>
    </location>
</feature>
<evidence type="ECO:0000313" key="14">
    <source>
        <dbReference type="RefSeq" id="XP_014664888.1"/>
    </source>
</evidence>
<evidence type="ECO:0000256" key="10">
    <source>
        <dbReference type="SAM" id="Phobius"/>
    </source>
</evidence>
<evidence type="ECO:0000256" key="2">
    <source>
        <dbReference type="ARBA" id="ARBA00022448"/>
    </source>
</evidence>
<keyword evidence="6" id="KW-0067">ATP-binding</keyword>
<feature type="transmembrane region" description="Helical" evidence="10">
    <location>
        <begin position="137"/>
        <end position="155"/>
    </location>
</feature>
<dbReference type="PANTHER" id="PTHR24223:SF443">
    <property type="entry name" value="MULTIDRUG-RESISTANCE LIKE PROTEIN 1, ISOFORM I"/>
    <property type="match status" value="1"/>
</dbReference>
<dbReference type="InterPro" id="IPR003593">
    <property type="entry name" value="AAA+_ATPase"/>
</dbReference>
<feature type="transmembrane region" description="Helical" evidence="10">
    <location>
        <begin position="108"/>
        <end position="125"/>
    </location>
</feature>
<dbReference type="CDD" id="cd03250">
    <property type="entry name" value="ABCC_MRP_domain1"/>
    <property type="match status" value="1"/>
</dbReference>
<reference evidence="14" key="1">
    <citation type="submission" date="2025-08" db="UniProtKB">
        <authorList>
            <consortium name="RefSeq"/>
        </authorList>
    </citation>
    <scope>IDENTIFICATION</scope>
</reference>
<evidence type="ECO:0000256" key="9">
    <source>
        <dbReference type="SAM" id="MobiDB-lite"/>
    </source>
</evidence>
<evidence type="ECO:0000256" key="4">
    <source>
        <dbReference type="ARBA" id="ARBA00022737"/>
    </source>
</evidence>
<evidence type="ECO:0000259" key="11">
    <source>
        <dbReference type="PROSITE" id="PS50893"/>
    </source>
</evidence>
<dbReference type="SUPFAM" id="SSF52540">
    <property type="entry name" value="P-loop containing nucleoside triphosphate hydrolases"/>
    <property type="match status" value="1"/>
</dbReference>
<evidence type="ECO:0000256" key="1">
    <source>
        <dbReference type="ARBA" id="ARBA00004128"/>
    </source>
</evidence>
<dbReference type="GeneID" id="106807139"/>
<keyword evidence="3 10" id="KW-0812">Transmembrane</keyword>
<gene>
    <name evidence="14" type="primary">LOC106807139</name>
</gene>
<feature type="domain" description="ABC transmembrane type-1" evidence="12">
    <location>
        <begin position="310"/>
        <end position="798"/>
    </location>
</feature>
<dbReference type="InterPro" id="IPR003439">
    <property type="entry name" value="ABC_transporter-like_ATP-bd"/>
</dbReference>
<keyword evidence="8 10" id="KW-0472">Membrane</keyword>
<dbReference type="InterPro" id="IPR050173">
    <property type="entry name" value="ABC_transporter_C-like"/>
</dbReference>
<name>A0ABM1DY67_PRICU</name>